<evidence type="ECO:0000259" key="5">
    <source>
        <dbReference type="PROSITE" id="PS00624"/>
    </source>
</evidence>
<dbReference type="AlphaFoldDB" id="A0A1I2G8J0"/>
<evidence type="ECO:0000256" key="1">
    <source>
        <dbReference type="ARBA" id="ARBA00001974"/>
    </source>
</evidence>
<comment type="similarity">
    <text evidence="2">Belongs to the GMC oxidoreductase family.</text>
</comment>
<protein>
    <submittedName>
        <fullName evidence="6">GMC oxidoreductase</fullName>
    </submittedName>
</protein>
<dbReference type="Pfam" id="PF00732">
    <property type="entry name" value="GMC_oxred_N"/>
    <property type="match status" value="1"/>
</dbReference>
<dbReference type="Gene3D" id="3.30.410.40">
    <property type="match status" value="1"/>
</dbReference>
<reference evidence="6 7" key="1">
    <citation type="submission" date="2016-10" db="EMBL/GenBank/DDBJ databases">
        <authorList>
            <person name="de Groot N.N."/>
        </authorList>
    </citation>
    <scope>NUCLEOTIDE SEQUENCE [LARGE SCALE GENOMIC DNA]</scope>
    <source>
        <strain evidence="6 7">OK461</strain>
    </source>
</reference>
<dbReference type="GO" id="GO:0050660">
    <property type="term" value="F:flavin adenine dinucleotide binding"/>
    <property type="evidence" value="ECO:0007669"/>
    <property type="project" value="InterPro"/>
</dbReference>
<evidence type="ECO:0000313" key="7">
    <source>
        <dbReference type="Proteomes" id="UP000181942"/>
    </source>
</evidence>
<accession>A0A1I2G8J0</accession>
<dbReference type="Gene3D" id="3.50.50.60">
    <property type="entry name" value="FAD/NAD(P)-binding domain"/>
    <property type="match status" value="1"/>
</dbReference>
<feature type="domain" description="Glucose-methanol-choline oxidoreductase N-terminal" evidence="5">
    <location>
        <begin position="34"/>
        <end position="48"/>
    </location>
</feature>
<dbReference type="Proteomes" id="UP000181942">
    <property type="component" value="Unassembled WGS sequence"/>
</dbReference>
<sequence>MLDGRRCVGAEYLDPDLIHTRTVRARREVIVSCGSIDTPKLLMLSGIGPAAHLREVGVEVVVDSAGVGKNLQDHPEGVIMWEAKQPMPTTSSQWWEAGIFYDTEPGLDRPT</sequence>
<keyword evidence="3" id="KW-0285">Flavoprotein</keyword>
<keyword evidence="4" id="KW-0274">FAD</keyword>
<dbReference type="EMBL" id="FONR01000004">
    <property type="protein sequence ID" value="SFF13528.1"/>
    <property type="molecule type" value="Genomic_DNA"/>
</dbReference>
<evidence type="ECO:0000313" key="6">
    <source>
        <dbReference type="EMBL" id="SFF13528.1"/>
    </source>
</evidence>
<evidence type="ECO:0000256" key="3">
    <source>
        <dbReference type="ARBA" id="ARBA00022630"/>
    </source>
</evidence>
<dbReference type="InterPro" id="IPR036188">
    <property type="entry name" value="FAD/NAD-bd_sf"/>
</dbReference>
<evidence type="ECO:0000256" key="4">
    <source>
        <dbReference type="ARBA" id="ARBA00022827"/>
    </source>
</evidence>
<dbReference type="SUPFAM" id="SSF51905">
    <property type="entry name" value="FAD/NAD(P)-binding domain"/>
    <property type="match status" value="1"/>
</dbReference>
<dbReference type="InterPro" id="IPR000172">
    <property type="entry name" value="GMC_OxRdtase_N"/>
</dbReference>
<dbReference type="PANTHER" id="PTHR11552:SF147">
    <property type="entry name" value="CHOLINE DEHYDROGENASE, MITOCHONDRIAL"/>
    <property type="match status" value="1"/>
</dbReference>
<gene>
    <name evidence="6" type="ORF">SAMN02787118_10426</name>
</gene>
<comment type="cofactor">
    <cofactor evidence="1">
        <name>FAD</name>
        <dbReference type="ChEBI" id="CHEBI:57692"/>
    </cofactor>
</comment>
<proteinExistence type="inferred from homology"/>
<evidence type="ECO:0000256" key="2">
    <source>
        <dbReference type="ARBA" id="ARBA00010790"/>
    </source>
</evidence>
<dbReference type="GO" id="GO:0016614">
    <property type="term" value="F:oxidoreductase activity, acting on CH-OH group of donors"/>
    <property type="evidence" value="ECO:0007669"/>
    <property type="project" value="InterPro"/>
</dbReference>
<dbReference type="PANTHER" id="PTHR11552">
    <property type="entry name" value="GLUCOSE-METHANOL-CHOLINE GMC OXIDOREDUCTASE"/>
    <property type="match status" value="1"/>
</dbReference>
<name>A0A1I2G8J0_9ACTN</name>
<dbReference type="PROSITE" id="PS00624">
    <property type="entry name" value="GMC_OXRED_2"/>
    <property type="match status" value="1"/>
</dbReference>
<dbReference type="InterPro" id="IPR012132">
    <property type="entry name" value="GMC_OxRdtase"/>
</dbReference>
<organism evidence="6 7">
    <name type="scientific">Streptomyces mirabilis</name>
    <dbReference type="NCBI Taxonomy" id="68239"/>
    <lineage>
        <taxon>Bacteria</taxon>
        <taxon>Bacillati</taxon>
        <taxon>Actinomycetota</taxon>
        <taxon>Actinomycetes</taxon>
        <taxon>Kitasatosporales</taxon>
        <taxon>Streptomycetaceae</taxon>
        <taxon>Streptomyces</taxon>
    </lineage>
</organism>